<name>A0A7C8YXD6_OPUST</name>
<protein>
    <submittedName>
        <fullName evidence="1">Uncharacterized protein</fullName>
    </submittedName>
</protein>
<reference evidence="1" key="2">
    <citation type="submission" date="2020-07" db="EMBL/GenBank/DDBJ databases">
        <authorList>
            <person name="Vera ALvarez R."/>
            <person name="Arias-Moreno D.M."/>
            <person name="Jimenez-Jacinto V."/>
            <person name="Jimenez-Bremont J.F."/>
            <person name="Swaminathan K."/>
            <person name="Moose S.P."/>
            <person name="Guerrero-Gonzalez M.L."/>
            <person name="Marino-Ramirez L."/>
            <person name="Landsman D."/>
            <person name="Rodriguez-Kessler M."/>
            <person name="Delgado-Sanchez P."/>
        </authorList>
    </citation>
    <scope>NUCLEOTIDE SEQUENCE</scope>
    <source>
        <tissue evidence="1">Cladode</tissue>
    </source>
</reference>
<sequence length="99" mass="10646">MLGDIDLACSRNPDIEGVGSDPNTCLATSSKEWPGSGSMYSASLVTQMDFEAGSLVESGLHCVPSTPSMDGLIADFIHPMMWSKERFSRTRTTIVFIGV</sequence>
<accession>A0A7C8YXD6</accession>
<proteinExistence type="predicted"/>
<dbReference type="EMBL" id="GISG01065897">
    <property type="protein sequence ID" value="MBA4628395.1"/>
    <property type="molecule type" value="Transcribed_RNA"/>
</dbReference>
<reference evidence="1" key="1">
    <citation type="journal article" date="2013" name="J. Plant Res.">
        <title>Effect of fungi and light on seed germination of three Opuntia species from semiarid lands of central Mexico.</title>
        <authorList>
            <person name="Delgado-Sanchez P."/>
            <person name="Jimenez-Bremont J.F."/>
            <person name="Guerrero-Gonzalez Mde L."/>
            <person name="Flores J."/>
        </authorList>
    </citation>
    <scope>NUCLEOTIDE SEQUENCE</scope>
    <source>
        <tissue evidence="1">Cladode</tissue>
    </source>
</reference>
<dbReference type="AlphaFoldDB" id="A0A7C8YXD6"/>
<evidence type="ECO:0000313" key="1">
    <source>
        <dbReference type="EMBL" id="MBA4628395.1"/>
    </source>
</evidence>
<organism evidence="1">
    <name type="scientific">Opuntia streptacantha</name>
    <name type="common">Prickly pear cactus</name>
    <name type="synonym">Opuntia cardona</name>
    <dbReference type="NCBI Taxonomy" id="393608"/>
    <lineage>
        <taxon>Eukaryota</taxon>
        <taxon>Viridiplantae</taxon>
        <taxon>Streptophyta</taxon>
        <taxon>Embryophyta</taxon>
        <taxon>Tracheophyta</taxon>
        <taxon>Spermatophyta</taxon>
        <taxon>Magnoliopsida</taxon>
        <taxon>eudicotyledons</taxon>
        <taxon>Gunneridae</taxon>
        <taxon>Pentapetalae</taxon>
        <taxon>Caryophyllales</taxon>
        <taxon>Cactineae</taxon>
        <taxon>Cactaceae</taxon>
        <taxon>Opuntioideae</taxon>
        <taxon>Opuntia</taxon>
    </lineage>
</organism>